<dbReference type="InterPro" id="IPR012312">
    <property type="entry name" value="Hemerythrin-like"/>
</dbReference>
<dbReference type="CDD" id="cd12108">
    <property type="entry name" value="Hr-like"/>
    <property type="match status" value="1"/>
</dbReference>
<evidence type="ECO:0000259" key="1">
    <source>
        <dbReference type="Pfam" id="PF01814"/>
    </source>
</evidence>
<organism evidence="2 3">
    <name type="scientific">Podospora australis</name>
    <dbReference type="NCBI Taxonomy" id="1536484"/>
    <lineage>
        <taxon>Eukaryota</taxon>
        <taxon>Fungi</taxon>
        <taxon>Dikarya</taxon>
        <taxon>Ascomycota</taxon>
        <taxon>Pezizomycotina</taxon>
        <taxon>Sordariomycetes</taxon>
        <taxon>Sordariomycetidae</taxon>
        <taxon>Sordariales</taxon>
        <taxon>Podosporaceae</taxon>
        <taxon>Podospora</taxon>
    </lineage>
</organism>
<evidence type="ECO:0000313" key="3">
    <source>
        <dbReference type="Proteomes" id="UP001302126"/>
    </source>
</evidence>
<dbReference type="PANTHER" id="PTHR38048:SF2">
    <property type="entry name" value="HEMERYTHRIN-LIKE DOMAIN-CONTAINING PROTEIN"/>
    <property type="match status" value="1"/>
</dbReference>
<sequence>MAPVYADHPFTLIPTPVFLLKSANPDAKTDKFDEIASEMANVHNMFVRGLNSIYLQAPHIVPSDEKHFANYILAFHNFLHIHHHGEETQFFPEVEAMAGIPGLMEGNVEQHHAFHDGLAAFKQYAEDVVAGKERYDGGKVRGIIDSFGSALMEHLADEIPTLVGLRRYEDKMGGLEGAIKEEAETSMKKLGLMGLVPCFANLDVHYENDMWINWPPAPGPVKFLVKTVLWWVMRDVRKFGAVDRTGTMQPLYAIPAETKTQG</sequence>
<reference evidence="2" key="2">
    <citation type="submission" date="2023-05" db="EMBL/GenBank/DDBJ databases">
        <authorList>
            <consortium name="Lawrence Berkeley National Laboratory"/>
            <person name="Steindorff A."/>
            <person name="Hensen N."/>
            <person name="Bonometti L."/>
            <person name="Westerberg I."/>
            <person name="Brannstrom I.O."/>
            <person name="Guillou S."/>
            <person name="Cros-Aarteil S."/>
            <person name="Calhoun S."/>
            <person name="Haridas S."/>
            <person name="Kuo A."/>
            <person name="Mondo S."/>
            <person name="Pangilinan J."/>
            <person name="Riley R."/>
            <person name="Labutti K."/>
            <person name="Andreopoulos B."/>
            <person name="Lipzen A."/>
            <person name="Chen C."/>
            <person name="Yanf M."/>
            <person name="Daum C."/>
            <person name="Ng V."/>
            <person name="Clum A."/>
            <person name="Ohm R."/>
            <person name="Martin F."/>
            <person name="Silar P."/>
            <person name="Natvig D."/>
            <person name="Lalanne C."/>
            <person name="Gautier V."/>
            <person name="Ament-Velasquez S.L."/>
            <person name="Kruys A."/>
            <person name="Hutchinson M.I."/>
            <person name="Powell A.J."/>
            <person name="Barry K."/>
            <person name="Miller A.N."/>
            <person name="Grigoriev I.V."/>
            <person name="Debuchy R."/>
            <person name="Gladieux P."/>
            <person name="Thoren M.H."/>
            <person name="Johannesson H."/>
        </authorList>
    </citation>
    <scope>NUCLEOTIDE SEQUENCE</scope>
    <source>
        <strain evidence="2">PSN309</strain>
    </source>
</reference>
<comment type="caution">
    <text evidence="2">The sequence shown here is derived from an EMBL/GenBank/DDBJ whole genome shotgun (WGS) entry which is preliminary data.</text>
</comment>
<feature type="domain" description="Hemerythrin-like" evidence="1">
    <location>
        <begin position="37"/>
        <end position="158"/>
    </location>
</feature>
<accession>A0AAN6WM15</accession>
<keyword evidence="3" id="KW-1185">Reference proteome</keyword>
<dbReference type="AlphaFoldDB" id="A0AAN6WM15"/>
<dbReference type="Proteomes" id="UP001302126">
    <property type="component" value="Unassembled WGS sequence"/>
</dbReference>
<gene>
    <name evidence="2" type="ORF">QBC35DRAFT_420421</name>
</gene>
<evidence type="ECO:0000313" key="2">
    <source>
        <dbReference type="EMBL" id="KAK4182627.1"/>
    </source>
</evidence>
<protein>
    <submittedName>
        <fullName evidence="2">Hemerythrin HHE cation binding domain-containing protein</fullName>
    </submittedName>
</protein>
<dbReference type="Gene3D" id="1.20.120.520">
    <property type="entry name" value="nmb1532 protein domain like"/>
    <property type="match status" value="1"/>
</dbReference>
<dbReference type="Pfam" id="PF01814">
    <property type="entry name" value="Hemerythrin"/>
    <property type="match status" value="1"/>
</dbReference>
<dbReference type="PANTHER" id="PTHR38048">
    <property type="entry name" value="EXPRESSED PROTEIN"/>
    <property type="match status" value="1"/>
</dbReference>
<dbReference type="EMBL" id="MU864631">
    <property type="protein sequence ID" value="KAK4182627.1"/>
    <property type="molecule type" value="Genomic_DNA"/>
</dbReference>
<proteinExistence type="predicted"/>
<reference evidence="2" key="1">
    <citation type="journal article" date="2023" name="Mol. Phylogenet. Evol.">
        <title>Genome-scale phylogeny and comparative genomics of the fungal order Sordariales.</title>
        <authorList>
            <person name="Hensen N."/>
            <person name="Bonometti L."/>
            <person name="Westerberg I."/>
            <person name="Brannstrom I.O."/>
            <person name="Guillou S."/>
            <person name="Cros-Aarteil S."/>
            <person name="Calhoun S."/>
            <person name="Haridas S."/>
            <person name="Kuo A."/>
            <person name="Mondo S."/>
            <person name="Pangilinan J."/>
            <person name="Riley R."/>
            <person name="LaButti K."/>
            <person name="Andreopoulos B."/>
            <person name="Lipzen A."/>
            <person name="Chen C."/>
            <person name="Yan M."/>
            <person name="Daum C."/>
            <person name="Ng V."/>
            <person name="Clum A."/>
            <person name="Steindorff A."/>
            <person name="Ohm R.A."/>
            <person name="Martin F."/>
            <person name="Silar P."/>
            <person name="Natvig D.O."/>
            <person name="Lalanne C."/>
            <person name="Gautier V."/>
            <person name="Ament-Velasquez S.L."/>
            <person name="Kruys A."/>
            <person name="Hutchinson M.I."/>
            <person name="Powell A.J."/>
            <person name="Barry K."/>
            <person name="Miller A.N."/>
            <person name="Grigoriev I.V."/>
            <person name="Debuchy R."/>
            <person name="Gladieux P."/>
            <person name="Hiltunen Thoren M."/>
            <person name="Johannesson H."/>
        </authorList>
    </citation>
    <scope>NUCLEOTIDE SEQUENCE</scope>
    <source>
        <strain evidence="2">PSN309</strain>
    </source>
</reference>
<name>A0AAN6WM15_9PEZI</name>
<dbReference type="InterPro" id="IPR053206">
    <property type="entry name" value="Dimeric_xanthone_biosynth"/>
</dbReference>